<reference evidence="3 4" key="1">
    <citation type="submission" date="2019-08" db="EMBL/GenBank/DDBJ databases">
        <title>Bradymonadales sp. TMQ2.</title>
        <authorList>
            <person name="Liang Q."/>
        </authorList>
    </citation>
    <scope>NUCLEOTIDE SEQUENCE [LARGE SCALE GENOMIC DNA]</scope>
    <source>
        <strain evidence="3 4">TMQ2</strain>
    </source>
</reference>
<name>A0A5C6XKR6_9DELT</name>
<dbReference type="OrthoDB" id="9775208at2"/>
<evidence type="ECO:0000259" key="1">
    <source>
        <dbReference type="Pfam" id="PF00534"/>
    </source>
</evidence>
<keyword evidence="3" id="KW-0808">Transferase</keyword>
<dbReference type="GO" id="GO:0016757">
    <property type="term" value="F:glycosyltransferase activity"/>
    <property type="evidence" value="ECO:0007669"/>
    <property type="project" value="InterPro"/>
</dbReference>
<organism evidence="3 4">
    <name type="scientific">Lujinxingia vulgaris</name>
    <dbReference type="NCBI Taxonomy" id="2600176"/>
    <lineage>
        <taxon>Bacteria</taxon>
        <taxon>Deltaproteobacteria</taxon>
        <taxon>Bradymonadales</taxon>
        <taxon>Lujinxingiaceae</taxon>
        <taxon>Lujinxingia</taxon>
    </lineage>
</organism>
<dbReference type="PANTHER" id="PTHR12526:SF630">
    <property type="entry name" value="GLYCOSYLTRANSFERASE"/>
    <property type="match status" value="1"/>
</dbReference>
<proteinExistence type="predicted"/>
<feature type="domain" description="Glycosyltransferase subfamily 4-like N-terminal" evidence="2">
    <location>
        <begin position="31"/>
        <end position="190"/>
    </location>
</feature>
<feature type="domain" description="Glycosyl transferase family 1" evidence="1">
    <location>
        <begin position="212"/>
        <end position="357"/>
    </location>
</feature>
<evidence type="ECO:0000313" key="4">
    <source>
        <dbReference type="Proteomes" id="UP000321046"/>
    </source>
</evidence>
<dbReference type="EMBL" id="VOSL01000019">
    <property type="protein sequence ID" value="TXD41681.1"/>
    <property type="molecule type" value="Genomic_DNA"/>
</dbReference>
<dbReference type="Pfam" id="PF13439">
    <property type="entry name" value="Glyco_transf_4"/>
    <property type="match status" value="1"/>
</dbReference>
<evidence type="ECO:0000259" key="2">
    <source>
        <dbReference type="Pfam" id="PF13439"/>
    </source>
</evidence>
<dbReference type="Proteomes" id="UP000321046">
    <property type="component" value="Unassembled WGS sequence"/>
</dbReference>
<dbReference type="Gene3D" id="3.40.50.2000">
    <property type="entry name" value="Glycogen Phosphorylase B"/>
    <property type="match status" value="2"/>
</dbReference>
<dbReference type="PANTHER" id="PTHR12526">
    <property type="entry name" value="GLYCOSYLTRANSFERASE"/>
    <property type="match status" value="1"/>
</dbReference>
<dbReference type="SUPFAM" id="SSF53756">
    <property type="entry name" value="UDP-Glycosyltransferase/glycogen phosphorylase"/>
    <property type="match status" value="1"/>
</dbReference>
<dbReference type="AlphaFoldDB" id="A0A5C6XKR6"/>
<comment type="caution">
    <text evidence="3">The sequence shown here is derived from an EMBL/GenBank/DDBJ whole genome shotgun (WGS) entry which is preliminary data.</text>
</comment>
<dbReference type="InterPro" id="IPR028098">
    <property type="entry name" value="Glyco_trans_4-like_N"/>
</dbReference>
<dbReference type="CDD" id="cd03811">
    <property type="entry name" value="GT4_GT28_WabH-like"/>
    <property type="match status" value="1"/>
</dbReference>
<dbReference type="InterPro" id="IPR001296">
    <property type="entry name" value="Glyco_trans_1"/>
</dbReference>
<dbReference type="Pfam" id="PF00534">
    <property type="entry name" value="Glycos_transf_1"/>
    <property type="match status" value="1"/>
</dbReference>
<evidence type="ECO:0000313" key="3">
    <source>
        <dbReference type="EMBL" id="TXD41681.1"/>
    </source>
</evidence>
<sequence length="383" mass="40756">MVDFNAGVGAMTSMGENSRHIALFMPSLGGGGAERVMLTLAGAFARGGDRVDLIVAQGGGAYRNTIPAGVRLIDLQVGRVLRAFVPLTRYLRRERPDGLLSTLAHANVVAALARDAARVDTSVVVREASTVSHSVGLGPKGRLIRGAMRVGYRRADGVIAVSQGVGQALVEAGIVPSSAIATIYSPLDIDAIEEAAKSAPEHPWLKGEPGQRDTPLLLAVGRLTEAKDYPNLLHAMALLINARPARLLILGEGGKRAELEALIKQLGLDEVVQMPGFVDNPYAYMARADLYVMSSRWEGLPTAPVQALAVGAKMVLTDCPSGPREILEGGRWGRLVPVNDAEALARALSEALDDEDAPDVRPRARAFDHLAIAKQYRRVMFGA</sequence>
<protein>
    <submittedName>
        <fullName evidence="3">Glycosyltransferase</fullName>
    </submittedName>
</protein>
<gene>
    <name evidence="3" type="ORF">FRC96_04150</name>
</gene>
<accession>A0A5C6XKR6</accession>